<dbReference type="PANTHER" id="PTHR13257:SF0">
    <property type="entry name" value="NUCLEAR PORE COMPLEX PROTEIN NUP88"/>
    <property type="match status" value="1"/>
</dbReference>
<keyword evidence="10" id="KW-1185">Reference proteome</keyword>
<gene>
    <name evidence="9" type="ORF">KGF56_002216</name>
</gene>
<name>A0AAI9SYA6_9ASCO</name>
<dbReference type="GO" id="GO:0000055">
    <property type="term" value="P:ribosomal large subunit export from nucleus"/>
    <property type="evidence" value="ECO:0007669"/>
    <property type="project" value="InterPro"/>
</dbReference>
<comment type="subcellular location">
    <subcellularLocation>
        <location evidence="1">Nucleus</location>
        <location evidence="1">Nuclear pore complex</location>
    </subcellularLocation>
</comment>
<evidence type="ECO:0000313" key="9">
    <source>
        <dbReference type="EMBL" id="KAI3404965.2"/>
    </source>
</evidence>
<dbReference type="EMBL" id="JAHUZD010000071">
    <property type="protein sequence ID" value="KAI3404965.2"/>
    <property type="molecule type" value="Genomic_DNA"/>
</dbReference>
<keyword evidence="6" id="KW-0906">Nuclear pore complex</keyword>
<protein>
    <submittedName>
        <fullName evidence="9">NUP82</fullName>
    </submittedName>
</protein>
<evidence type="ECO:0000256" key="6">
    <source>
        <dbReference type="ARBA" id="ARBA00023132"/>
    </source>
</evidence>
<proteinExistence type="predicted"/>
<dbReference type="GO" id="GO:0017056">
    <property type="term" value="F:structural constituent of nuclear pore"/>
    <property type="evidence" value="ECO:0007669"/>
    <property type="project" value="InterPro"/>
</dbReference>
<evidence type="ECO:0000256" key="7">
    <source>
        <dbReference type="ARBA" id="ARBA00023242"/>
    </source>
</evidence>
<dbReference type="Proteomes" id="UP001202479">
    <property type="component" value="Unassembled WGS sequence"/>
</dbReference>
<evidence type="ECO:0000256" key="2">
    <source>
        <dbReference type="ARBA" id="ARBA00022448"/>
    </source>
</evidence>
<keyword evidence="4" id="KW-0653">Protein transport</keyword>
<dbReference type="GO" id="GO:0006606">
    <property type="term" value="P:protein import into nucleus"/>
    <property type="evidence" value="ECO:0007669"/>
    <property type="project" value="TreeGrafter"/>
</dbReference>
<comment type="caution">
    <text evidence="9">The sequence shown here is derived from an EMBL/GenBank/DDBJ whole genome shotgun (WGS) entry which is preliminary data.</text>
</comment>
<evidence type="ECO:0000256" key="8">
    <source>
        <dbReference type="SAM" id="Coils"/>
    </source>
</evidence>
<feature type="coiled-coil region" evidence="8">
    <location>
        <begin position="583"/>
        <end position="636"/>
    </location>
</feature>
<organism evidence="9 10">
    <name type="scientific">Candida oxycetoniae</name>
    <dbReference type="NCBI Taxonomy" id="497107"/>
    <lineage>
        <taxon>Eukaryota</taxon>
        <taxon>Fungi</taxon>
        <taxon>Dikarya</taxon>
        <taxon>Ascomycota</taxon>
        <taxon>Saccharomycotina</taxon>
        <taxon>Pichiomycetes</taxon>
        <taxon>Debaryomycetaceae</taxon>
        <taxon>Candida/Lodderomyces clade</taxon>
        <taxon>Candida</taxon>
    </lineage>
</organism>
<evidence type="ECO:0000256" key="4">
    <source>
        <dbReference type="ARBA" id="ARBA00022927"/>
    </source>
</evidence>
<evidence type="ECO:0000256" key="1">
    <source>
        <dbReference type="ARBA" id="ARBA00004567"/>
    </source>
</evidence>
<keyword evidence="7" id="KW-0539">Nucleus</keyword>
<dbReference type="InterPro" id="IPR037700">
    <property type="entry name" value="NUP88/NUP82"/>
</dbReference>
<dbReference type="AlphaFoldDB" id="A0AAI9SYA6"/>
<dbReference type="GeneID" id="73379833"/>
<keyword evidence="5" id="KW-0811">Translocation</keyword>
<keyword evidence="3" id="KW-0509">mRNA transport</keyword>
<dbReference type="RefSeq" id="XP_049180710.1">
    <property type="nucleotide sequence ID" value="XM_049323422.1"/>
</dbReference>
<reference evidence="9" key="1">
    <citation type="journal article" date="2022" name="DNA Res.">
        <title>Genome analysis of five recently described species of the CUG-Ser clade uncovers Candida theae as a new hybrid lineage with pathogenic potential in the Candida parapsilosis species complex.</title>
        <authorList>
            <person name="Mixao V."/>
            <person name="Del Olmo V."/>
            <person name="Hegedusova E."/>
            <person name="Saus E."/>
            <person name="Pryszcz L."/>
            <person name="Cillingova A."/>
            <person name="Nosek J."/>
            <person name="Gabaldon T."/>
        </authorList>
    </citation>
    <scope>NUCLEOTIDE SEQUENCE</scope>
    <source>
        <strain evidence="9">CBS 10844</strain>
    </source>
</reference>
<keyword evidence="8" id="KW-0175">Coiled coil</keyword>
<dbReference type="GO" id="GO:0005643">
    <property type="term" value="C:nuclear pore"/>
    <property type="evidence" value="ECO:0007669"/>
    <property type="project" value="UniProtKB-SubCell"/>
</dbReference>
<keyword evidence="2" id="KW-0813">Transport</keyword>
<evidence type="ECO:0000256" key="5">
    <source>
        <dbReference type="ARBA" id="ARBA00023010"/>
    </source>
</evidence>
<dbReference type="GO" id="GO:0006406">
    <property type="term" value="P:mRNA export from nucleus"/>
    <property type="evidence" value="ECO:0007669"/>
    <property type="project" value="TreeGrafter"/>
</dbReference>
<evidence type="ECO:0000313" key="10">
    <source>
        <dbReference type="Proteomes" id="UP001202479"/>
    </source>
</evidence>
<sequence>MNESSTLLAVVGESNVDIVVLPTPHLETQQSSAYVDTTSYRVQIPGKIRKCIWQSICANDSMFVVLNDNSEIFGFDILKSTKIPQIRIKIENEKINSITFGSRSKIGDGLRIFASTDDKIFALNFYHKGTKIAVSEGAVDLAIVDSQTVISLIIDKFGDDPKNSYLLRSALEQLNLYKSFKNQLRHNVREVRGTGSDEPYELFKVDLNFLNSSQIDYSPNTVANFGADDLISFGGNEQVTLLAMIKNNTISYFINILDCGFIKHEEPAGANYTKPKKGFGFVDTFDEVNAENIFWENELCVLDYLQSDKLPAKGGGGGGACILQNINNCDNKFVAVIDSDIVVVDCAWVEDFLSELQNDVKYDFSPHKIRPTYNLLSSGDDLQGFAFVNKFQQEIVIVVREQLELVKLTTEPEEEKKLIAAGDQPKTKDSSRIVPQSQLDTTTLFTEPFAEIEEYLRKLKVSTIVSSTKATNLNPAIENLEELNKISQVTNSIISNYTVFAVKLQSRVITQLQSVKLQFERLQSISSIKPYNEKHSDRICKLFERQKQLDLKMKVIQDKISDQFYKAKDLPLSVAEKKYFEEINTCNKTSKELVRKLDEYKEQVERINKEKEKLSTNKEEEKKEENEQVLQTLQLEQKVKRLIVWLKSQDADINDMMKKVKIAVQ</sequence>
<dbReference type="GO" id="GO:0000056">
    <property type="term" value="P:ribosomal small subunit export from nucleus"/>
    <property type="evidence" value="ECO:0007669"/>
    <property type="project" value="InterPro"/>
</dbReference>
<evidence type="ECO:0000256" key="3">
    <source>
        <dbReference type="ARBA" id="ARBA00022816"/>
    </source>
</evidence>
<dbReference type="PANTHER" id="PTHR13257">
    <property type="entry name" value="NUCLEOPORIN NUP84-RELATED"/>
    <property type="match status" value="1"/>
</dbReference>
<accession>A0AAI9SYA6</accession>